<dbReference type="PROSITE" id="PS00039">
    <property type="entry name" value="DEAD_ATP_HELICASE"/>
    <property type="match status" value="1"/>
</dbReference>
<evidence type="ECO:0000313" key="15">
    <source>
        <dbReference type="Proteomes" id="UP000237144"/>
    </source>
</evidence>
<evidence type="ECO:0000256" key="7">
    <source>
        <dbReference type="ARBA" id="ARBA00022884"/>
    </source>
</evidence>
<feature type="compositionally biased region" description="Basic and acidic residues" evidence="11">
    <location>
        <begin position="351"/>
        <end position="366"/>
    </location>
</feature>
<dbReference type="PROSITE" id="PS51192">
    <property type="entry name" value="HELICASE_ATP_BIND_1"/>
    <property type="match status" value="1"/>
</dbReference>
<dbReference type="GO" id="GO:0003723">
    <property type="term" value="F:RNA binding"/>
    <property type="evidence" value="ECO:0007669"/>
    <property type="project" value="UniProtKB-KW"/>
</dbReference>
<evidence type="ECO:0000256" key="11">
    <source>
        <dbReference type="SAM" id="MobiDB-lite"/>
    </source>
</evidence>
<keyword evidence="6 10" id="KW-0067">ATP-binding</keyword>
<dbReference type="GO" id="GO:0005829">
    <property type="term" value="C:cytosol"/>
    <property type="evidence" value="ECO:0007669"/>
    <property type="project" value="TreeGrafter"/>
</dbReference>
<evidence type="ECO:0000256" key="10">
    <source>
        <dbReference type="RuleBase" id="RU000492"/>
    </source>
</evidence>
<keyword evidence="15" id="KW-1185">Reference proteome</keyword>
<evidence type="ECO:0000259" key="13">
    <source>
        <dbReference type="PROSITE" id="PS51195"/>
    </source>
</evidence>
<keyword evidence="5 10" id="KW-0347">Helicase</keyword>
<name>A0A2S5B1L9_9BASI</name>
<dbReference type="Pfam" id="PF00270">
    <property type="entry name" value="DEAD"/>
    <property type="match status" value="1"/>
</dbReference>
<dbReference type="GO" id="GO:0042254">
    <property type="term" value="P:ribosome biogenesis"/>
    <property type="evidence" value="ECO:0007669"/>
    <property type="project" value="UniProtKB-KW"/>
</dbReference>
<evidence type="ECO:0000313" key="14">
    <source>
        <dbReference type="EMBL" id="POY70677.1"/>
    </source>
</evidence>
<dbReference type="InterPro" id="IPR000629">
    <property type="entry name" value="RNA-helicase_DEAD-box_CS"/>
</dbReference>
<dbReference type="SUPFAM" id="SSF52540">
    <property type="entry name" value="P-loop containing nucleoside triphosphate hydrolases"/>
    <property type="match status" value="1"/>
</dbReference>
<feature type="domain" description="DEAD-box RNA helicase Q" evidence="13">
    <location>
        <begin position="85"/>
        <end position="113"/>
    </location>
</feature>
<dbReference type="InterPro" id="IPR011545">
    <property type="entry name" value="DEAD/DEAH_box_helicase_dom"/>
</dbReference>
<dbReference type="EMBL" id="PJQD01000106">
    <property type="protein sequence ID" value="POY70677.1"/>
    <property type="molecule type" value="Genomic_DNA"/>
</dbReference>
<dbReference type="OrthoDB" id="10261375at2759"/>
<keyword evidence="3 10" id="KW-0547">Nucleotide-binding</keyword>
<dbReference type="InterPro" id="IPR050079">
    <property type="entry name" value="DEAD_box_RNA_helicase"/>
</dbReference>
<keyword evidence="8" id="KW-0539">Nucleus</keyword>
<dbReference type="InterPro" id="IPR014014">
    <property type="entry name" value="RNA_helicase_DEAD_Q_motif"/>
</dbReference>
<dbReference type="STRING" id="741276.A0A2S5B1L9"/>
<feature type="non-terminal residue" evidence="14">
    <location>
        <position position="1"/>
    </location>
</feature>
<organism evidence="14 15">
    <name type="scientific">Rhodotorula taiwanensis</name>
    <dbReference type="NCBI Taxonomy" id="741276"/>
    <lineage>
        <taxon>Eukaryota</taxon>
        <taxon>Fungi</taxon>
        <taxon>Dikarya</taxon>
        <taxon>Basidiomycota</taxon>
        <taxon>Pucciniomycotina</taxon>
        <taxon>Microbotryomycetes</taxon>
        <taxon>Sporidiobolales</taxon>
        <taxon>Sporidiobolaceae</taxon>
        <taxon>Rhodotorula</taxon>
    </lineage>
</organism>
<evidence type="ECO:0000256" key="9">
    <source>
        <dbReference type="PROSITE-ProRule" id="PRU00552"/>
    </source>
</evidence>
<proteinExistence type="inferred from homology"/>
<feature type="non-terminal residue" evidence="14">
    <location>
        <position position="415"/>
    </location>
</feature>
<keyword evidence="7" id="KW-0694">RNA-binding</keyword>
<feature type="short sequence motif" description="Q motif" evidence="9">
    <location>
        <begin position="85"/>
        <end position="113"/>
    </location>
</feature>
<dbReference type="GO" id="GO:0005634">
    <property type="term" value="C:nucleus"/>
    <property type="evidence" value="ECO:0007669"/>
    <property type="project" value="UniProtKB-SubCell"/>
</dbReference>
<reference evidence="14 15" key="1">
    <citation type="journal article" date="2018" name="Front. Microbiol.">
        <title>Prospects for Fungal Bioremediation of Acidic Radioactive Waste Sites: Characterization and Genome Sequence of Rhodotorula taiwanensis MD1149.</title>
        <authorList>
            <person name="Tkavc R."/>
            <person name="Matrosova V.Y."/>
            <person name="Grichenko O.E."/>
            <person name="Gostincar C."/>
            <person name="Volpe R.P."/>
            <person name="Klimenkova P."/>
            <person name="Gaidamakova E.K."/>
            <person name="Zhou C.E."/>
            <person name="Stewart B.J."/>
            <person name="Lyman M.G."/>
            <person name="Malfatti S.A."/>
            <person name="Rubinfeld B."/>
            <person name="Courtot M."/>
            <person name="Singh J."/>
            <person name="Dalgard C.L."/>
            <person name="Hamilton T."/>
            <person name="Frey K.G."/>
            <person name="Gunde-Cimerman N."/>
            <person name="Dugan L."/>
            <person name="Daly M.J."/>
        </authorList>
    </citation>
    <scope>NUCLEOTIDE SEQUENCE [LARGE SCALE GENOMIC DNA]</scope>
    <source>
        <strain evidence="14 15">MD1149</strain>
    </source>
</reference>
<feature type="compositionally biased region" description="Low complexity" evidence="11">
    <location>
        <begin position="20"/>
        <end position="36"/>
    </location>
</feature>
<keyword evidence="2" id="KW-0690">Ribosome biogenesis</keyword>
<dbReference type="GO" id="GO:0003724">
    <property type="term" value="F:RNA helicase activity"/>
    <property type="evidence" value="ECO:0007669"/>
    <property type="project" value="InterPro"/>
</dbReference>
<comment type="similarity">
    <text evidence="10">Belongs to the DEAD box helicase family.</text>
</comment>
<dbReference type="Gene3D" id="3.40.50.300">
    <property type="entry name" value="P-loop containing nucleotide triphosphate hydrolases"/>
    <property type="match status" value="1"/>
</dbReference>
<sequence length="415" mass="44442">ALLGSSTAAKARKPTKTARTKAATSFSRGAAATAVAADEDESDAEEDALFASLAGLQHSRNLAEGAALVRKGKDNKQSKQLTGGGSFQALGLPPILLKALLQRGFTTPTPIQRLALPSILGSTESVVSDKGKKITVARDHLCMARTGSGKTLCYLLPLLSQLWTHSDKFGARGLILVPTRELALQVLKVGKDLARGIKGEGESLRWAMIVGGEAMEAQFELMAGNPDVIIATPGRFLHLLVEMSYSLSSVSSLIIDEADRLFELGFAEQLTEILHRVPATRQTLLFSATLPSSLVGFAKAGLQNPKLIRLDVDQKISKDLQMAYLNVKSTEKEAILLGLLREVIQVPVMTEEQRSAEHARVAKENEAVMNGTDQADSHHRGGSSGGFRGKGKGRMQQDRGKKRKRAGADGGDDDD</sequence>
<dbReference type="SMART" id="SM00487">
    <property type="entry name" value="DEXDc"/>
    <property type="match status" value="1"/>
</dbReference>
<feature type="region of interest" description="Disordered" evidence="11">
    <location>
        <begin position="1"/>
        <end position="38"/>
    </location>
</feature>
<evidence type="ECO:0000256" key="2">
    <source>
        <dbReference type="ARBA" id="ARBA00022517"/>
    </source>
</evidence>
<accession>A0A2S5B1L9</accession>
<evidence type="ECO:0000256" key="8">
    <source>
        <dbReference type="ARBA" id="ARBA00023242"/>
    </source>
</evidence>
<evidence type="ECO:0000256" key="5">
    <source>
        <dbReference type="ARBA" id="ARBA00022806"/>
    </source>
</evidence>
<evidence type="ECO:0000256" key="1">
    <source>
        <dbReference type="ARBA" id="ARBA00004123"/>
    </source>
</evidence>
<protein>
    <submittedName>
        <fullName evidence="14">Uncharacterized protein</fullName>
    </submittedName>
</protein>
<dbReference type="Proteomes" id="UP000237144">
    <property type="component" value="Unassembled WGS sequence"/>
</dbReference>
<keyword evidence="4 10" id="KW-0378">Hydrolase</keyword>
<feature type="domain" description="Helicase ATP-binding" evidence="12">
    <location>
        <begin position="131"/>
        <end position="308"/>
    </location>
</feature>
<dbReference type="GO" id="GO:0005524">
    <property type="term" value="F:ATP binding"/>
    <property type="evidence" value="ECO:0007669"/>
    <property type="project" value="UniProtKB-KW"/>
</dbReference>
<dbReference type="PROSITE" id="PS51195">
    <property type="entry name" value="Q_MOTIF"/>
    <property type="match status" value="1"/>
</dbReference>
<evidence type="ECO:0000256" key="6">
    <source>
        <dbReference type="ARBA" id="ARBA00022840"/>
    </source>
</evidence>
<dbReference type="InterPro" id="IPR014001">
    <property type="entry name" value="Helicase_ATP-bd"/>
</dbReference>
<comment type="subcellular location">
    <subcellularLocation>
        <location evidence="1">Nucleus</location>
    </subcellularLocation>
</comment>
<dbReference type="GO" id="GO:0010467">
    <property type="term" value="P:gene expression"/>
    <property type="evidence" value="ECO:0007669"/>
    <property type="project" value="UniProtKB-ARBA"/>
</dbReference>
<evidence type="ECO:0000256" key="3">
    <source>
        <dbReference type="ARBA" id="ARBA00022741"/>
    </source>
</evidence>
<dbReference type="GO" id="GO:0016787">
    <property type="term" value="F:hydrolase activity"/>
    <property type="evidence" value="ECO:0007669"/>
    <property type="project" value="UniProtKB-KW"/>
</dbReference>
<feature type="region of interest" description="Disordered" evidence="11">
    <location>
        <begin position="351"/>
        <end position="415"/>
    </location>
</feature>
<evidence type="ECO:0000259" key="12">
    <source>
        <dbReference type="PROSITE" id="PS51192"/>
    </source>
</evidence>
<dbReference type="PANTHER" id="PTHR47959:SF8">
    <property type="entry name" value="RNA HELICASE"/>
    <property type="match status" value="1"/>
</dbReference>
<dbReference type="InterPro" id="IPR027417">
    <property type="entry name" value="P-loop_NTPase"/>
</dbReference>
<gene>
    <name evidence="14" type="ORF">BMF94_6315</name>
</gene>
<feature type="compositionally biased region" description="Basic residues" evidence="11">
    <location>
        <begin position="10"/>
        <end position="19"/>
    </location>
</feature>
<evidence type="ECO:0000256" key="4">
    <source>
        <dbReference type="ARBA" id="ARBA00022801"/>
    </source>
</evidence>
<dbReference type="AlphaFoldDB" id="A0A2S5B1L9"/>
<comment type="caution">
    <text evidence="14">The sequence shown here is derived from an EMBL/GenBank/DDBJ whole genome shotgun (WGS) entry which is preliminary data.</text>
</comment>
<dbReference type="PANTHER" id="PTHR47959">
    <property type="entry name" value="ATP-DEPENDENT RNA HELICASE RHLE-RELATED"/>
    <property type="match status" value="1"/>
</dbReference>